<name>A0A923LZ53_9FIRM</name>
<dbReference type="AlphaFoldDB" id="A0A923LZ53"/>
<sequence length="276" mass="30606">MEEILTGTEAVDTTPAGENEQERAEPAPDTAGQGENGQGTEEIPNAEPAPAGQTPEENAAFAAARRRAEAQAAQRMQAEKDALVQRMLSGQINPYTNRPFSTEAEYNDYLQRFEAEQRDQQLQQAGLDANLLNRMIENNPAVQQARQMTARMQQQEGQRALEAQLAEIAKLDPSVTDMATLVKHPNFADFDARVRQGYSLIDAFKLANYDQLTGKKAAAAKQQALNAVNGKNHLNATKGAGSGEDIVVPEETMESYRRFFPNWTKQQIIEDYKKHK</sequence>
<protein>
    <submittedName>
        <fullName evidence="2">Uncharacterized protein</fullName>
    </submittedName>
</protein>
<dbReference type="EMBL" id="JACOPL010000026">
    <property type="protein sequence ID" value="MBC5726730.1"/>
    <property type="molecule type" value="Genomic_DNA"/>
</dbReference>
<evidence type="ECO:0000256" key="1">
    <source>
        <dbReference type="SAM" id="MobiDB-lite"/>
    </source>
</evidence>
<gene>
    <name evidence="2" type="ORF">H8S45_14870</name>
</gene>
<comment type="caution">
    <text evidence="2">The sequence shown here is derived from an EMBL/GenBank/DDBJ whole genome shotgun (WGS) entry which is preliminary data.</text>
</comment>
<dbReference type="Proteomes" id="UP000606499">
    <property type="component" value="Unassembled WGS sequence"/>
</dbReference>
<proteinExistence type="predicted"/>
<evidence type="ECO:0000313" key="2">
    <source>
        <dbReference type="EMBL" id="MBC5726730.1"/>
    </source>
</evidence>
<organism evidence="2 3">
    <name type="scientific">Agathobaculum faecis</name>
    <dbReference type="NCBI Taxonomy" id="2763013"/>
    <lineage>
        <taxon>Bacteria</taxon>
        <taxon>Bacillati</taxon>
        <taxon>Bacillota</taxon>
        <taxon>Clostridia</taxon>
        <taxon>Eubacteriales</taxon>
        <taxon>Butyricicoccaceae</taxon>
        <taxon>Agathobaculum</taxon>
    </lineage>
</organism>
<evidence type="ECO:0000313" key="3">
    <source>
        <dbReference type="Proteomes" id="UP000606499"/>
    </source>
</evidence>
<accession>A0A923LZ53</accession>
<dbReference type="RefSeq" id="WP_186950416.1">
    <property type="nucleotide sequence ID" value="NZ_JACOPL010000026.1"/>
</dbReference>
<keyword evidence="3" id="KW-1185">Reference proteome</keyword>
<feature type="region of interest" description="Disordered" evidence="1">
    <location>
        <begin position="1"/>
        <end position="77"/>
    </location>
</feature>
<reference evidence="2" key="1">
    <citation type="submission" date="2020-08" db="EMBL/GenBank/DDBJ databases">
        <title>Genome public.</title>
        <authorList>
            <person name="Liu C."/>
            <person name="Sun Q."/>
        </authorList>
    </citation>
    <scope>NUCLEOTIDE SEQUENCE</scope>
    <source>
        <strain evidence="2">NSJ-28</strain>
    </source>
</reference>